<dbReference type="Pfam" id="PF03446">
    <property type="entry name" value="NAD_binding_2"/>
    <property type="match status" value="1"/>
</dbReference>
<gene>
    <name evidence="5" type="ORF">ACETIH_02375</name>
</gene>
<dbReference type="RefSeq" id="WP_377028728.1">
    <property type="nucleotide sequence ID" value="NZ_JBHOMY010000009.1"/>
</dbReference>
<sequence>MTGIGFIGIGLMGHGMARNLIEKGHALTILANRSRERVDDLIARGATEAKTPRELAAATEIVLTCVPTSEDVEGIVYGDNGMLAGAREGFIHIDTSTANPVSTLKIAADYHARGLRFADAPLARTPKEAQEGRLNVMVGASQELFDEILPILKCFAENVFRVGDLGAGHKIKLINNFMAMSHASVVAEAVATARATGVDPKALYDLVSAGGANSAMFQMIMPYVLEGDASRLQFAIANARKDLSYFIAMANAAKTVGLVGPAVLQTLTLAYGLGHGHKLVPHLTDVLTQLDGRTQG</sequence>
<dbReference type="Pfam" id="PF14833">
    <property type="entry name" value="NAD_binding_11"/>
    <property type="match status" value="1"/>
</dbReference>
<dbReference type="InterPro" id="IPR008927">
    <property type="entry name" value="6-PGluconate_DH-like_C_sf"/>
</dbReference>
<evidence type="ECO:0000313" key="5">
    <source>
        <dbReference type="EMBL" id="MFC1455592.1"/>
    </source>
</evidence>
<dbReference type="InterPro" id="IPR036291">
    <property type="entry name" value="NAD(P)-bd_dom_sf"/>
</dbReference>
<evidence type="ECO:0000256" key="1">
    <source>
        <dbReference type="ARBA" id="ARBA00023002"/>
    </source>
</evidence>
<dbReference type="Proteomes" id="UP001593940">
    <property type="component" value="Unassembled WGS sequence"/>
</dbReference>
<dbReference type="PANTHER" id="PTHR43060:SF15">
    <property type="entry name" value="3-HYDROXYISOBUTYRATE DEHYDROGENASE-LIKE 1, MITOCHONDRIAL-RELATED"/>
    <property type="match status" value="1"/>
</dbReference>
<dbReference type="PANTHER" id="PTHR43060">
    <property type="entry name" value="3-HYDROXYISOBUTYRATE DEHYDROGENASE-LIKE 1, MITOCHONDRIAL-RELATED"/>
    <property type="match status" value="1"/>
</dbReference>
<dbReference type="Gene3D" id="3.40.50.720">
    <property type="entry name" value="NAD(P)-binding Rossmann-like Domain"/>
    <property type="match status" value="1"/>
</dbReference>
<dbReference type="Gene3D" id="1.10.1040.10">
    <property type="entry name" value="N-(1-d-carboxylethyl)-l-norvaline Dehydrogenase, domain 2"/>
    <property type="match status" value="1"/>
</dbReference>
<evidence type="ECO:0000259" key="4">
    <source>
        <dbReference type="Pfam" id="PF14833"/>
    </source>
</evidence>
<protein>
    <submittedName>
        <fullName evidence="5">NAD(P)-dependent oxidoreductase</fullName>
        <ecNumber evidence="5">1.1.-.-</ecNumber>
    </submittedName>
</protein>
<dbReference type="InterPro" id="IPR029154">
    <property type="entry name" value="HIBADH-like_NADP-bd"/>
</dbReference>
<dbReference type="SUPFAM" id="SSF48179">
    <property type="entry name" value="6-phosphogluconate dehydrogenase C-terminal domain-like"/>
    <property type="match status" value="1"/>
</dbReference>
<dbReference type="GO" id="GO:0016491">
    <property type="term" value="F:oxidoreductase activity"/>
    <property type="evidence" value="ECO:0007669"/>
    <property type="project" value="UniProtKB-KW"/>
</dbReference>
<dbReference type="PIRSF" id="PIRSF000103">
    <property type="entry name" value="HIBADH"/>
    <property type="match status" value="1"/>
</dbReference>
<evidence type="ECO:0000259" key="3">
    <source>
        <dbReference type="Pfam" id="PF03446"/>
    </source>
</evidence>
<feature type="domain" description="3-hydroxyisobutyrate dehydrogenase-like NAD-binding" evidence="4">
    <location>
        <begin position="166"/>
        <end position="268"/>
    </location>
</feature>
<reference evidence="5 6" key="1">
    <citation type="submission" date="2024-09" db="EMBL/GenBank/DDBJ databases">
        <title>Nodulacao em especies de Leguminosae Basais da Amazonia e Caracterizacao dos Rizobios e Bacterias Associadas aos Nodulos.</title>
        <authorList>
            <person name="Jambeiro I.C.A."/>
            <person name="Lopes I.S."/>
            <person name="Aguiar E.R.G.R."/>
            <person name="Santos A.F.J."/>
            <person name="Dos Santos J.M.F."/>
            <person name="Gross E."/>
        </authorList>
    </citation>
    <scope>NUCLEOTIDE SEQUENCE [LARGE SCALE GENOMIC DNA]</scope>
    <source>
        <strain evidence="5 6">BRUESC1165</strain>
    </source>
</reference>
<accession>A0ABV6Y2U9</accession>
<keyword evidence="1 5" id="KW-0560">Oxidoreductase</keyword>
<dbReference type="InterPro" id="IPR006115">
    <property type="entry name" value="6PGDH_NADP-bd"/>
</dbReference>
<dbReference type="InterPro" id="IPR013328">
    <property type="entry name" value="6PGD_dom2"/>
</dbReference>
<dbReference type="EC" id="1.1.-.-" evidence="5"/>
<evidence type="ECO:0000256" key="2">
    <source>
        <dbReference type="ARBA" id="ARBA00023027"/>
    </source>
</evidence>
<feature type="domain" description="6-phosphogluconate dehydrogenase NADP-binding" evidence="3">
    <location>
        <begin position="4"/>
        <end position="163"/>
    </location>
</feature>
<dbReference type="InterPro" id="IPR015815">
    <property type="entry name" value="HIBADH-related"/>
</dbReference>
<proteinExistence type="predicted"/>
<dbReference type="SUPFAM" id="SSF51735">
    <property type="entry name" value="NAD(P)-binding Rossmann-fold domains"/>
    <property type="match status" value="1"/>
</dbReference>
<organism evidence="5 6">
    <name type="scientific">Microvirga arabica</name>
    <dbReference type="NCBI Taxonomy" id="1128671"/>
    <lineage>
        <taxon>Bacteria</taxon>
        <taxon>Pseudomonadati</taxon>
        <taxon>Pseudomonadota</taxon>
        <taxon>Alphaproteobacteria</taxon>
        <taxon>Hyphomicrobiales</taxon>
        <taxon>Methylobacteriaceae</taxon>
        <taxon>Microvirga</taxon>
    </lineage>
</organism>
<keyword evidence="6" id="KW-1185">Reference proteome</keyword>
<keyword evidence="2" id="KW-0520">NAD</keyword>
<evidence type="ECO:0000313" key="6">
    <source>
        <dbReference type="Proteomes" id="UP001593940"/>
    </source>
</evidence>
<comment type="caution">
    <text evidence="5">The sequence shown here is derived from an EMBL/GenBank/DDBJ whole genome shotgun (WGS) entry which is preliminary data.</text>
</comment>
<dbReference type="EMBL" id="JBHOMY010000009">
    <property type="protein sequence ID" value="MFC1455592.1"/>
    <property type="molecule type" value="Genomic_DNA"/>
</dbReference>
<name>A0ABV6Y2U9_9HYPH</name>